<organism evidence="9 10">
    <name type="scientific">Cryobacterium arcticum</name>
    <dbReference type="NCBI Taxonomy" id="670052"/>
    <lineage>
        <taxon>Bacteria</taxon>
        <taxon>Bacillati</taxon>
        <taxon>Actinomycetota</taxon>
        <taxon>Actinomycetes</taxon>
        <taxon>Micrococcales</taxon>
        <taxon>Microbacteriaceae</taxon>
        <taxon>Cryobacterium</taxon>
    </lineage>
</organism>
<keyword evidence="5 8" id="KW-1133">Transmembrane helix</keyword>
<keyword evidence="3" id="KW-1003">Cell membrane</keyword>
<dbReference type="SUPFAM" id="SSF103481">
    <property type="entry name" value="Multidrug resistance efflux transporter EmrE"/>
    <property type="match status" value="1"/>
</dbReference>
<evidence type="ECO:0000256" key="4">
    <source>
        <dbReference type="ARBA" id="ARBA00022692"/>
    </source>
</evidence>
<dbReference type="PATRIC" id="fig|670052.7.peg.2199"/>
<dbReference type="GO" id="GO:0015199">
    <property type="term" value="F:amino-acid betaine transmembrane transporter activity"/>
    <property type="evidence" value="ECO:0007669"/>
    <property type="project" value="TreeGrafter"/>
</dbReference>
<dbReference type="KEGG" id="cart:PA27867_2137"/>
<evidence type="ECO:0000256" key="3">
    <source>
        <dbReference type="ARBA" id="ARBA00022475"/>
    </source>
</evidence>
<dbReference type="GO" id="GO:0031460">
    <property type="term" value="P:glycine betaine transport"/>
    <property type="evidence" value="ECO:0007669"/>
    <property type="project" value="TreeGrafter"/>
</dbReference>
<dbReference type="GO" id="GO:0005886">
    <property type="term" value="C:plasma membrane"/>
    <property type="evidence" value="ECO:0007669"/>
    <property type="project" value="UniProtKB-SubCell"/>
</dbReference>
<dbReference type="PANTHER" id="PTHR30561:SF1">
    <property type="entry name" value="MULTIDRUG TRANSPORTER EMRE"/>
    <property type="match status" value="1"/>
</dbReference>
<evidence type="ECO:0000313" key="9">
    <source>
        <dbReference type="EMBL" id="ANP73089.1"/>
    </source>
</evidence>
<dbReference type="AlphaFoldDB" id="A0A1B1BK87"/>
<sequence>MMGWLFLAGAILTEVTATLSLRAAVHGRRAWYLVVALGYLAAFSLLSLALGAGLPLGVAYGVWAAVGVALTALASKVLFGEPLTWLMAAGMALIMGGVLLVELGAAP</sequence>
<dbReference type="InterPro" id="IPR045324">
    <property type="entry name" value="Small_multidrug_res"/>
</dbReference>
<dbReference type="GO" id="GO:0015220">
    <property type="term" value="F:choline transmembrane transporter activity"/>
    <property type="evidence" value="ECO:0007669"/>
    <property type="project" value="TreeGrafter"/>
</dbReference>
<comment type="similarity">
    <text evidence="7">Belongs to the drug/metabolite transporter (DMT) superfamily. Small multidrug resistance (SMR) (TC 2.A.7.1) family.</text>
</comment>
<keyword evidence="10" id="KW-1185">Reference proteome</keyword>
<feature type="transmembrane region" description="Helical" evidence="8">
    <location>
        <begin position="58"/>
        <end position="79"/>
    </location>
</feature>
<keyword evidence="6 8" id="KW-0472">Membrane</keyword>
<dbReference type="EMBL" id="CP016282">
    <property type="protein sequence ID" value="ANP73089.1"/>
    <property type="molecule type" value="Genomic_DNA"/>
</dbReference>
<accession>A0A1B1BK87</accession>
<evidence type="ECO:0000256" key="6">
    <source>
        <dbReference type="ARBA" id="ARBA00023136"/>
    </source>
</evidence>
<name>A0A1B1BK87_9MICO</name>
<feature type="transmembrane region" description="Helical" evidence="8">
    <location>
        <begin position="30"/>
        <end position="51"/>
    </location>
</feature>
<dbReference type="GO" id="GO:0015297">
    <property type="term" value="F:antiporter activity"/>
    <property type="evidence" value="ECO:0007669"/>
    <property type="project" value="TreeGrafter"/>
</dbReference>
<dbReference type="Proteomes" id="UP000092582">
    <property type="component" value="Chromosome 1"/>
</dbReference>
<dbReference type="InterPro" id="IPR037185">
    <property type="entry name" value="EmrE-like"/>
</dbReference>
<protein>
    <submittedName>
        <fullName evidence="9">Small Multidrug Resistance protein</fullName>
    </submittedName>
</protein>
<comment type="subcellular location">
    <subcellularLocation>
        <location evidence="1 7">Cell membrane</location>
        <topology evidence="1 7">Multi-pass membrane protein</topology>
    </subcellularLocation>
</comment>
<dbReference type="Pfam" id="PF00893">
    <property type="entry name" value="Multi_Drug_Res"/>
    <property type="match status" value="1"/>
</dbReference>
<evidence type="ECO:0000256" key="1">
    <source>
        <dbReference type="ARBA" id="ARBA00004651"/>
    </source>
</evidence>
<evidence type="ECO:0000313" key="10">
    <source>
        <dbReference type="Proteomes" id="UP000092582"/>
    </source>
</evidence>
<feature type="transmembrane region" description="Helical" evidence="8">
    <location>
        <begin position="85"/>
        <end position="105"/>
    </location>
</feature>
<keyword evidence="4 7" id="KW-0812">Transmembrane</keyword>
<evidence type="ECO:0000256" key="2">
    <source>
        <dbReference type="ARBA" id="ARBA00022448"/>
    </source>
</evidence>
<dbReference type="InterPro" id="IPR000390">
    <property type="entry name" value="Small_drug/metabolite_transptr"/>
</dbReference>
<evidence type="ECO:0000256" key="8">
    <source>
        <dbReference type="SAM" id="Phobius"/>
    </source>
</evidence>
<keyword evidence="2" id="KW-0813">Transport</keyword>
<evidence type="ECO:0000256" key="5">
    <source>
        <dbReference type="ARBA" id="ARBA00022989"/>
    </source>
</evidence>
<dbReference type="Gene3D" id="1.10.3730.20">
    <property type="match status" value="1"/>
</dbReference>
<proteinExistence type="inferred from homology"/>
<dbReference type="PANTHER" id="PTHR30561">
    <property type="entry name" value="SMR FAMILY PROTON-DEPENDENT DRUG EFFLUX TRANSPORTER SUGE"/>
    <property type="match status" value="1"/>
</dbReference>
<evidence type="ECO:0000256" key="7">
    <source>
        <dbReference type="RuleBase" id="RU003942"/>
    </source>
</evidence>
<gene>
    <name evidence="9" type="ORF">PA27867_2137</name>
</gene>
<reference evidence="9 10" key="1">
    <citation type="submission" date="2016-06" db="EMBL/GenBank/DDBJ databases">
        <title>Genome sequencing of Cryobacterium arcticum PAMC 27867.</title>
        <authorList>
            <person name="Lee J."/>
            <person name="Kim O.-S."/>
        </authorList>
    </citation>
    <scope>NUCLEOTIDE SEQUENCE [LARGE SCALE GENOMIC DNA]</scope>
    <source>
        <strain evidence="9 10">PAMC 27867</strain>
    </source>
</reference>
<dbReference type="STRING" id="670052.PA27867_2137"/>